<dbReference type="PANTHER" id="PTHR43157">
    <property type="entry name" value="PHOSPHATIDYLINOSITOL-GLYCAN BIOSYNTHESIS CLASS F PROTEIN-RELATED"/>
    <property type="match status" value="1"/>
</dbReference>
<dbReference type="OrthoDB" id="191139at2759"/>
<dbReference type="SUPFAM" id="SSF51735">
    <property type="entry name" value="NAD(P)-binding Rossmann-fold domains"/>
    <property type="match status" value="1"/>
</dbReference>
<evidence type="ECO:0000313" key="3">
    <source>
        <dbReference type="Proteomes" id="UP000603453"/>
    </source>
</evidence>
<dbReference type="EMBL" id="JAEPRD010000125">
    <property type="protein sequence ID" value="KAG2197599.1"/>
    <property type="molecule type" value="Genomic_DNA"/>
</dbReference>
<dbReference type="Proteomes" id="UP000603453">
    <property type="component" value="Unassembled WGS sequence"/>
</dbReference>
<evidence type="ECO:0000313" key="2">
    <source>
        <dbReference type="EMBL" id="KAG2197599.1"/>
    </source>
</evidence>
<dbReference type="AlphaFoldDB" id="A0A8H7QS79"/>
<name>A0A8H7QS79_9FUNG</name>
<dbReference type="PANTHER" id="PTHR43157:SF31">
    <property type="entry name" value="PHOSPHATIDYLINOSITOL-GLYCAN BIOSYNTHESIS CLASS F PROTEIN"/>
    <property type="match status" value="1"/>
</dbReference>
<dbReference type="Pfam" id="PF00106">
    <property type="entry name" value="adh_short"/>
    <property type="match status" value="1"/>
</dbReference>
<proteinExistence type="predicted"/>
<dbReference type="PRINTS" id="PR00081">
    <property type="entry name" value="GDHRDH"/>
</dbReference>
<protein>
    <submittedName>
        <fullName evidence="2">Uncharacterized protein</fullName>
    </submittedName>
</protein>
<keyword evidence="1" id="KW-0560">Oxidoreductase</keyword>
<dbReference type="GO" id="GO:0016491">
    <property type="term" value="F:oxidoreductase activity"/>
    <property type="evidence" value="ECO:0007669"/>
    <property type="project" value="UniProtKB-KW"/>
</dbReference>
<dbReference type="Gene3D" id="3.40.50.720">
    <property type="entry name" value="NAD(P)-binding Rossmann-like Domain"/>
    <property type="match status" value="1"/>
</dbReference>
<keyword evidence="3" id="KW-1185">Reference proteome</keyword>
<reference evidence="2" key="1">
    <citation type="submission" date="2020-12" db="EMBL/GenBank/DDBJ databases">
        <title>Metabolic potential, ecology and presence of endohyphal bacteria is reflected in genomic diversity of Mucoromycotina.</title>
        <authorList>
            <person name="Muszewska A."/>
            <person name="Okrasinska A."/>
            <person name="Steczkiewicz K."/>
            <person name="Drgas O."/>
            <person name="Orlowska M."/>
            <person name="Perlinska-Lenart U."/>
            <person name="Aleksandrzak-Piekarczyk T."/>
            <person name="Szatraj K."/>
            <person name="Zielenkiewicz U."/>
            <person name="Pilsyk S."/>
            <person name="Malc E."/>
            <person name="Mieczkowski P."/>
            <person name="Kruszewska J.S."/>
            <person name="Biernat P."/>
            <person name="Pawlowska J."/>
        </authorList>
    </citation>
    <scope>NUCLEOTIDE SEQUENCE</scope>
    <source>
        <strain evidence="2">WA0000017839</strain>
    </source>
</reference>
<organism evidence="2 3">
    <name type="scientific">Mucor saturninus</name>
    <dbReference type="NCBI Taxonomy" id="64648"/>
    <lineage>
        <taxon>Eukaryota</taxon>
        <taxon>Fungi</taxon>
        <taxon>Fungi incertae sedis</taxon>
        <taxon>Mucoromycota</taxon>
        <taxon>Mucoromycotina</taxon>
        <taxon>Mucoromycetes</taxon>
        <taxon>Mucorales</taxon>
        <taxon>Mucorineae</taxon>
        <taxon>Mucoraceae</taxon>
        <taxon>Mucor</taxon>
    </lineage>
</organism>
<dbReference type="InterPro" id="IPR036291">
    <property type="entry name" value="NAD(P)-bd_dom_sf"/>
</dbReference>
<sequence>MSHTIDKTTSADDLLKIYNIRLDGKVAIVTGSNTGIGLATARSLASVGAKVIIPCRTLEKAQGAVKVIKETVPEADLIAMQLDLSDLASVRKFAQDFLQLDLPLHILINNAGIMGTPKSFTKDGFESQFGVNHLAHFLLVDLLTEKLKASAPARIVITSSSANSQFVPVSGLDFDNLNSEKEYASFPAYGRSKFANVLHAKELQRRFDAENVDITVTSLHPGYCKSELGRYMSFSSLFNMLRHMKSFKIGLEIMSYLKTAEIGASTNVFCAVSPDVIKGEFYSDNAVNTYLLHEEANNEAMAKKLFEVSRELVNKTL</sequence>
<dbReference type="CDD" id="cd05327">
    <property type="entry name" value="retinol-DH_like_SDR_c_like"/>
    <property type="match status" value="1"/>
</dbReference>
<accession>A0A8H7QS79</accession>
<comment type="caution">
    <text evidence="2">The sequence shown here is derived from an EMBL/GenBank/DDBJ whole genome shotgun (WGS) entry which is preliminary data.</text>
</comment>
<dbReference type="InterPro" id="IPR002347">
    <property type="entry name" value="SDR_fam"/>
</dbReference>
<evidence type="ECO:0000256" key="1">
    <source>
        <dbReference type="ARBA" id="ARBA00023002"/>
    </source>
</evidence>
<gene>
    <name evidence="2" type="ORF">INT47_006662</name>
</gene>